<accession>A0ABN6CIC9</accession>
<dbReference type="EMBL" id="AP023356">
    <property type="protein sequence ID" value="BCJ45305.1"/>
    <property type="molecule type" value="Genomic_DNA"/>
</dbReference>
<organism evidence="1 2">
    <name type="scientific">Actinoplanes ianthinogenes</name>
    <dbReference type="NCBI Taxonomy" id="122358"/>
    <lineage>
        <taxon>Bacteria</taxon>
        <taxon>Bacillati</taxon>
        <taxon>Actinomycetota</taxon>
        <taxon>Actinomycetes</taxon>
        <taxon>Micromonosporales</taxon>
        <taxon>Micromonosporaceae</taxon>
        <taxon>Actinoplanes</taxon>
    </lineage>
</organism>
<name>A0ABN6CIC9_9ACTN</name>
<dbReference type="Proteomes" id="UP000676967">
    <property type="component" value="Chromosome"/>
</dbReference>
<evidence type="ECO:0000313" key="2">
    <source>
        <dbReference type="Proteomes" id="UP000676967"/>
    </source>
</evidence>
<reference evidence="1 2" key="1">
    <citation type="submission" date="2020-08" db="EMBL/GenBank/DDBJ databases">
        <title>Whole genome shotgun sequence of Actinoplanes ianthinogenes NBRC 13996.</title>
        <authorList>
            <person name="Komaki H."/>
            <person name="Tamura T."/>
        </authorList>
    </citation>
    <scope>NUCLEOTIDE SEQUENCE [LARGE SCALE GENOMIC DNA]</scope>
    <source>
        <strain evidence="1 2">NBRC 13996</strain>
    </source>
</reference>
<dbReference type="RefSeq" id="WP_189336303.1">
    <property type="nucleotide sequence ID" value="NZ_AP023356.1"/>
</dbReference>
<evidence type="ECO:0000313" key="1">
    <source>
        <dbReference type="EMBL" id="BCJ45305.1"/>
    </source>
</evidence>
<gene>
    <name evidence="1" type="ORF">Aiant_59620</name>
</gene>
<evidence type="ECO:0008006" key="3">
    <source>
        <dbReference type="Google" id="ProtNLM"/>
    </source>
</evidence>
<proteinExistence type="predicted"/>
<protein>
    <recommendedName>
        <fullName evidence="3">Secreted protein</fullName>
    </recommendedName>
</protein>
<keyword evidence="2" id="KW-1185">Reference proteome</keyword>
<sequence length="70" mass="7057">MISRIRKAVVAGVGAGAGAAVAVIAKANWHLDHTTLTQALAAAIAVGGPVAWTTWRVPNAPKYATGGPVR</sequence>